<sequence>MRALLLLPFLLLTACGGPTGYLVEDGQVFWAEYSGSTAFMTISRVERPLDADPESFRVERFKVWASDKTSAFYEGERVGDVDQATFGALNKRYAKDGTTVWFRTHLLEEAHAESFRILEDTYTADRRYGFYGQSPFELCDPASVRVLDVGVHPFAVDDLCAFAGSLKIPLEDRSTFERLGGSYSKDSVRVYWRNQVVEGADVATFYVPEGKLYGRDADGCFQSQYEMACSE</sequence>
<dbReference type="InterPro" id="IPR027375">
    <property type="entry name" value="DKNYY"/>
</dbReference>
<dbReference type="EMBL" id="JABFCX010000003">
    <property type="protein sequence ID" value="NNU16661.1"/>
    <property type="molecule type" value="Genomic_DNA"/>
</dbReference>
<evidence type="ECO:0000313" key="1">
    <source>
        <dbReference type="EMBL" id="NNU16661.1"/>
    </source>
</evidence>
<proteinExistence type="predicted"/>
<comment type="caution">
    <text evidence="1">The sequence shown here is derived from an EMBL/GenBank/DDBJ whole genome shotgun (WGS) entry which is preliminary data.</text>
</comment>
<evidence type="ECO:0000313" key="2">
    <source>
        <dbReference type="Proteomes" id="UP000536835"/>
    </source>
</evidence>
<name>A0A7Y3RN55_9PROT</name>
<evidence type="ECO:0008006" key="3">
    <source>
        <dbReference type="Google" id="ProtNLM"/>
    </source>
</evidence>
<dbReference type="PROSITE" id="PS51257">
    <property type="entry name" value="PROKAR_LIPOPROTEIN"/>
    <property type="match status" value="1"/>
</dbReference>
<dbReference type="AlphaFoldDB" id="A0A7Y3RN55"/>
<keyword evidence="2" id="KW-1185">Reference proteome</keyword>
<reference evidence="1 2" key="1">
    <citation type="submission" date="2020-05" db="EMBL/GenBank/DDBJ databases">
        <title>Parvularcula mediterraneae sp. nov., isolated from polypropylene straw from shallow seawater of the seashore of Laganas in Zakynthos island, Greece.</title>
        <authorList>
            <person name="Szabo I."/>
            <person name="Al-Omari J."/>
            <person name="Rado J."/>
            <person name="Szerdahelyi G.S."/>
        </authorList>
    </citation>
    <scope>NUCLEOTIDE SEQUENCE [LARGE SCALE GENOMIC DNA]</scope>
    <source>
        <strain evidence="1 2">ZS-1/3</strain>
    </source>
</reference>
<gene>
    <name evidence="1" type="ORF">HK107_10045</name>
</gene>
<organism evidence="1 2">
    <name type="scientific">Parvularcula mediterranea</name>
    <dbReference type="NCBI Taxonomy" id="2732508"/>
    <lineage>
        <taxon>Bacteria</taxon>
        <taxon>Pseudomonadati</taxon>
        <taxon>Pseudomonadota</taxon>
        <taxon>Alphaproteobacteria</taxon>
        <taxon>Parvularculales</taxon>
        <taxon>Parvularculaceae</taxon>
        <taxon>Parvularcula</taxon>
    </lineage>
</organism>
<dbReference type="Proteomes" id="UP000536835">
    <property type="component" value="Unassembled WGS sequence"/>
</dbReference>
<accession>A0A7Y3RN55</accession>
<protein>
    <recommendedName>
        <fullName evidence="3">Lipoprotein</fullName>
    </recommendedName>
</protein>
<dbReference type="RefSeq" id="WP_173199335.1">
    <property type="nucleotide sequence ID" value="NZ_JABFCX010000003.1"/>
</dbReference>
<dbReference type="Pfam" id="PF13644">
    <property type="entry name" value="DKNYY"/>
    <property type="match status" value="1"/>
</dbReference>